<gene>
    <name evidence="2" type="ORF">CNLFYP112_02368</name>
</gene>
<dbReference type="AlphaFoldDB" id="A0A6N2UXN9"/>
<organism evidence="2">
    <name type="scientific">[Clostridium] nexile</name>
    <dbReference type="NCBI Taxonomy" id="29361"/>
    <lineage>
        <taxon>Bacteria</taxon>
        <taxon>Bacillati</taxon>
        <taxon>Bacillota</taxon>
        <taxon>Clostridia</taxon>
        <taxon>Lachnospirales</taxon>
        <taxon>Lachnospiraceae</taxon>
        <taxon>Tyzzerella</taxon>
    </lineage>
</organism>
<keyword evidence="1" id="KW-0812">Transmembrane</keyword>
<accession>A0A6N2UXN9</accession>
<keyword evidence="1" id="KW-0472">Membrane</keyword>
<dbReference type="EMBL" id="CACRTG010000021">
    <property type="protein sequence ID" value="VYT22904.1"/>
    <property type="molecule type" value="Genomic_DNA"/>
</dbReference>
<reference evidence="2" key="1">
    <citation type="submission" date="2019-11" db="EMBL/GenBank/DDBJ databases">
        <authorList>
            <person name="Feng L."/>
        </authorList>
    </citation>
    <scope>NUCLEOTIDE SEQUENCE</scope>
    <source>
        <strain evidence="2">CnexileLFYP112</strain>
    </source>
</reference>
<feature type="transmembrane region" description="Helical" evidence="1">
    <location>
        <begin position="50"/>
        <end position="70"/>
    </location>
</feature>
<protein>
    <submittedName>
        <fullName evidence="2">Uncharacterized protein</fullName>
    </submittedName>
</protein>
<evidence type="ECO:0000313" key="2">
    <source>
        <dbReference type="EMBL" id="VYT22904.1"/>
    </source>
</evidence>
<keyword evidence="1" id="KW-1133">Transmembrane helix</keyword>
<name>A0A6N2UXN9_9FIRM</name>
<proteinExistence type="predicted"/>
<feature type="transmembrane region" description="Helical" evidence="1">
    <location>
        <begin position="82"/>
        <end position="102"/>
    </location>
</feature>
<evidence type="ECO:0000256" key="1">
    <source>
        <dbReference type="SAM" id="Phobius"/>
    </source>
</evidence>
<sequence>MVEPAYSDERAEAFRAYMRLYGYKAAIDRCDWVAARRWFSEKEGERSRAAARWALFCVAFATAYMVLHISMPQLVEEVPRPLRNVMDAVALTSVFAGALALLRFKEETFDDMPPSIRDDILSHFFMSDVEIAEIEAEKEQNETSIERSREELEMEAKATLAKFNNRAPKRTFGTEKTNRG</sequence>